<dbReference type="Gene3D" id="3.40.50.450">
    <property type="match status" value="1"/>
</dbReference>
<dbReference type="AlphaFoldDB" id="A0A1G7FKM3"/>
<dbReference type="GO" id="GO:0003677">
    <property type="term" value="F:DNA binding"/>
    <property type="evidence" value="ECO:0007669"/>
    <property type="project" value="InterPro"/>
</dbReference>
<dbReference type="Gene3D" id="1.10.260.40">
    <property type="entry name" value="lambda repressor-like DNA-binding domains"/>
    <property type="match status" value="1"/>
</dbReference>
<feature type="domain" description="HTH cro/C1-type" evidence="1">
    <location>
        <begin position="188"/>
        <end position="249"/>
    </location>
</feature>
<gene>
    <name evidence="3" type="ORF">OHN36_15170</name>
    <name evidence="2" type="ORF">SAMN05216260_103423</name>
</gene>
<evidence type="ECO:0000313" key="4">
    <source>
        <dbReference type="Proteomes" id="UP000198614"/>
    </source>
</evidence>
<reference evidence="2 4" key="1">
    <citation type="submission" date="2016-10" db="EMBL/GenBank/DDBJ databases">
        <authorList>
            <person name="de Groot N.N."/>
        </authorList>
    </citation>
    <scope>NUCLEOTIDE SEQUENCE [LARGE SCALE GENOMIC DNA]</scope>
    <source>
        <strain evidence="2 4">CGMCC 4.1859</strain>
    </source>
</reference>
<sequence>MSLPHHLSPAVREPGAENPAVTRRLLDAYLASALTGLDSEQRTHLFDISDTVAEVCLRHDVRLYEPRKVTDPVHHTSVPDVEVFRTDRHRVIRSDFLVYLAHHPSTGAGQELVFAQEAVVPILVIAHMDTRISRMVTGIPGPLTLVRYGSVAELGKRLDQEIGELRPQLLRRREAVERLDENRVGARMRALREQRGMTRRQVAEATRIPGAFGAEQLREWEQHSDRLNNLSLALLEEIAFALGVSVRDLL</sequence>
<dbReference type="Proteomes" id="UP000198614">
    <property type="component" value="Unassembled WGS sequence"/>
</dbReference>
<organism evidence="2 4">
    <name type="scientific">Streptomyces griseoaurantiacus</name>
    <dbReference type="NCBI Taxonomy" id="68213"/>
    <lineage>
        <taxon>Bacteria</taxon>
        <taxon>Bacillati</taxon>
        <taxon>Actinomycetota</taxon>
        <taxon>Actinomycetes</taxon>
        <taxon>Kitasatosporales</taxon>
        <taxon>Streptomycetaceae</taxon>
        <taxon>Streptomyces</taxon>
        <taxon>Streptomyces aurantiacus group</taxon>
    </lineage>
</organism>
<evidence type="ECO:0000313" key="5">
    <source>
        <dbReference type="Proteomes" id="UP001432161"/>
    </source>
</evidence>
<dbReference type="EMBL" id="FNAX01000003">
    <property type="protein sequence ID" value="SDE76389.1"/>
    <property type="molecule type" value="Genomic_DNA"/>
</dbReference>
<evidence type="ECO:0000313" key="3">
    <source>
        <dbReference type="EMBL" id="WUR38420.1"/>
    </source>
</evidence>
<dbReference type="InterPro" id="IPR010982">
    <property type="entry name" value="Lambda_DNA-bd_dom_sf"/>
</dbReference>
<dbReference type="SMART" id="SM00530">
    <property type="entry name" value="HTH_XRE"/>
    <property type="match status" value="1"/>
</dbReference>
<dbReference type="EMBL" id="CP108330">
    <property type="protein sequence ID" value="WUR38420.1"/>
    <property type="molecule type" value="Genomic_DNA"/>
</dbReference>
<reference evidence="3" key="2">
    <citation type="submission" date="2022-10" db="EMBL/GenBank/DDBJ databases">
        <title>The complete genomes of actinobacterial strains from the NBC collection.</title>
        <authorList>
            <person name="Joergensen T.S."/>
            <person name="Alvarez Arevalo M."/>
            <person name="Sterndorff E.B."/>
            <person name="Faurdal D."/>
            <person name="Vuksanovic O."/>
            <person name="Mourched A.-S."/>
            <person name="Charusanti P."/>
            <person name="Shaw S."/>
            <person name="Blin K."/>
            <person name="Weber T."/>
        </authorList>
    </citation>
    <scope>NUCLEOTIDE SEQUENCE</scope>
    <source>
        <strain evidence="3">NBC_00489</strain>
    </source>
</reference>
<dbReference type="PROSITE" id="PS50943">
    <property type="entry name" value="HTH_CROC1"/>
    <property type="match status" value="1"/>
</dbReference>
<dbReference type="SUPFAM" id="SSF47413">
    <property type="entry name" value="lambda repressor-like DNA-binding domains"/>
    <property type="match status" value="1"/>
</dbReference>
<dbReference type="SUPFAM" id="SSF52309">
    <property type="entry name" value="N-(deoxy)ribosyltransferase-like"/>
    <property type="match status" value="1"/>
</dbReference>
<keyword evidence="5" id="KW-1185">Reference proteome</keyword>
<name>A0A1G7FKM3_9ACTN</name>
<dbReference type="OrthoDB" id="4317785at2"/>
<dbReference type="InterPro" id="IPR001387">
    <property type="entry name" value="Cro/C1-type_HTH"/>
</dbReference>
<proteinExistence type="predicted"/>
<accession>A0A1G7FKM3</accession>
<dbReference type="CDD" id="cd00093">
    <property type="entry name" value="HTH_XRE"/>
    <property type="match status" value="1"/>
</dbReference>
<evidence type="ECO:0000259" key="1">
    <source>
        <dbReference type="PROSITE" id="PS50943"/>
    </source>
</evidence>
<evidence type="ECO:0000313" key="2">
    <source>
        <dbReference type="EMBL" id="SDE76389.1"/>
    </source>
</evidence>
<dbReference type="Proteomes" id="UP001432161">
    <property type="component" value="Chromosome"/>
</dbReference>
<protein>
    <submittedName>
        <fullName evidence="2">Helix-turn-helix domain-containing protein</fullName>
    </submittedName>
</protein>